<evidence type="ECO:0000256" key="2">
    <source>
        <dbReference type="ARBA" id="ARBA00022448"/>
    </source>
</evidence>
<keyword evidence="4 7" id="KW-0812">Transmembrane</keyword>
<keyword evidence="6 7" id="KW-0472">Membrane</keyword>
<feature type="transmembrane region" description="Helical" evidence="7">
    <location>
        <begin position="245"/>
        <end position="268"/>
    </location>
</feature>
<dbReference type="EMBL" id="CP017686">
    <property type="protein sequence ID" value="AYQ55618.1"/>
    <property type="molecule type" value="Genomic_DNA"/>
</dbReference>
<evidence type="ECO:0000256" key="7">
    <source>
        <dbReference type="SAM" id="Phobius"/>
    </source>
</evidence>
<proteinExistence type="predicted"/>
<gene>
    <name evidence="9" type="ORF">BKD89_07410</name>
</gene>
<feature type="transmembrane region" description="Helical" evidence="7">
    <location>
        <begin position="275"/>
        <end position="296"/>
    </location>
</feature>
<evidence type="ECO:0000259" key="8">
    <source>
        <dbReference type="PROSITE" id="PS50850"/>
    </source>
</evidence>
<evidence type="ECO:0000256" key="1">
    <source>
        <dbReference type="ARBA" id="ARBA00004651"/>
    </source>
</evidence>
<name>A0A3G3IIU6_9ARCH</name>
<feature type="transmembrane region" description="Helical" evidence="7">
    <location>
        <begin position="84"/>
        <end position="106"/>
    </location>
</feature>
<dbReference type="InterPro" id="IPR036259">
    <property type="entry name" value="MFS_trans_sf"/>
</dbReference>
<evidence type="ECO:0000313" key="9">
    <source>
        <dbReference type="EMBL" id="AYQ55618.1"/>
    </source>
</evidence>
<comment type="subcellular location">
    <subcellularLocation>
        <location evidence="1">Cell membrane</location>
        <topology evidence="1">Multi-pass membrane protein</topology>
    </subcellularLocation>
</comment>
<evidence type="ECO:0000313" key="10">
    <source>
        <dbReference type="Proteomes" id="UP000273278"/>
    </source>
</evidence>
<evidence type="ECO:0000256" key="5">
    <source>
        <dbReference type="ARBA" id="ARBA00022989"/>
    </source>
</evidence>
<sequence>MSYNIAGEGGFRPNSLSKGALLLASMLILMGAAAVAPSLNGIEEEFGAGKFLTSMIITLPALSVALFGFPMGSFADRIGMARTFMLSLALFSVFGVAGYFADSIWFLLATRFVIGIGIAGISTSTTALIGMYYSGEERKRVIGMQSAFMGVGCVCLEIAGGILADIAWNVPFLIYAIGVPILLLASYGIRDVRPRSFDDGGMERQEMPHRRSVMALCYVAIFVAMFVMFTIPVNMSDYLTRMDVSMTLCGIVLAIMGTAQAVVSSLYARSKRRMGIASVFLLGFLLQAVSLCLLHLENFPVTCIAIMLCGMAMGIMVPTIVSTLSMASPAGSEGKVMGIYSMVMNLGSFCSALVVDALIESLDFADAFLYVGIAAAVFAVAAALFGSRMNKKAV</sequence>
<dbReference type="PANTHER" id="PTHR23517:SF3">
    <property type="entry name" value="INTEGRAL MEMBRANE TRANSPORT PROTEIN"/>
    <property type="match status" value="1"/>
</dbReference>
<evidence type="ECO:0000256" key="4">
    <source>
        <dbReference type="ARBA" id="ARBA00022692"/>
    </source>
</evidence>
<feature type="domain" description="Major facilitator superfamily (MFS) profile" evidence="8">
    <location>
        <begin position="17"/>
        <end position="390"/>
    </location>
</feature>
<dbReference type="PANTHER" id="PTHR23517">
    <property type="entry name" value="RESISTANCE PROTEIN MDTM, PUTATIVE-RELATED-RELATED"/>
    <property type="match status" value="1"/>
</dbReference>
<keyword evidence="5 7" id="KW-1133">Transmembrane helix</keyword>
<dbReference type="PROSITE" id="PS50850">
    <property type="entry name" value="MFS"/>
    <property type="match status" value="1"/>
</dbReference>
<evidence type="ECO:0000256" key="3">
    <source>
        <dbReference type="ARBA" id="ARBA00022475"/>
    </source>
</evidence>
<feature type="transmembrane region" description="Helical" evidence="7">
    <location>
        <begin position="172"/>
        <end position="192"/>
    </location>
</feature>
<dbReference type="InterPro" id="IPR050171">
    <property type="entry name" value="MFS_Transporters"/>
</dbReference>
<dbReference type="Gene3D" id="1.20.1250.20">
    <property type="entry name" value="MFS general substrate transporter like domains"/>
    <property type="match status" value="1"/>
</dbReference>
<feature type="transmembrane region" description="Helical" evidence="7">
    <location>
        <begin position="367"/>
        <end position="386"/>
    </location>
</feature>
<protein>
    <recommendedName>
        <fullName evidence="8">Major facilitator superfamily (MFS) profile domain-containing protein</fullName>
    </recommendedName>
</protein>
<dbReference type="Pfam" id="PF07690">
    <property type="entry name" value="MFS_1"/>
    <property type="match status" value="1"/>
</dbReference>
<dbReference type="PRINTS" id="PR01035">
    <property type="entry name" value="TCRTETA"/>
</dbReference>
<feature type="transmembrane region" description="Helical" evidence="7">
    <location>
        <begin position="213"/>
        <end position="233"/>
    </location>
</feature>
<feature type="transmembrane region" description="Helical" evidence="7">
    <location>
        <begin position="302"/>
        <end position="324"/>
    </location>
</feature>
<reference evidence="9 10" key="1">
    <citation type="submission" date="2016-10" db="EMBL/GenBank/DDBJ databases">
        <title>Complete genome of the TMA-utilizing, human hosted archaeon Methanomethylophilus alvus Gen. nov, sp. nov., strain Mx-05, derived from a pure culture.</title>
        <authorList>
            <person name="Brugere J.-F."/>
            <person name="Ben Hania W."/>
            <person name="Chaudhary P.P."/>
            <person name="Gaci N."/>
            <person name="Borrel G."/>
            <person name="Cao Van Tuat L."/>
            <person name="Fardeau M.-L."/>
            <person name="Harris H.M.B."/>
            <person name="O'Toole P.W."/>
            <person name="Ollivier B."/>
        </authorList>
    </citation>
    <scope>NUCLEOTIDE SEQUENCE [LARGE SCALE GENOMIC DNA]</scope>
    <source>
        <strain evidence="9 10">Mx-05</strain>
    </source>
</reference>
<dbReference type="InterPro" id="IPR011701">
    <property type="entry name" value="MFS"/>
</dbReference>
<dbReference type="InterPro" id="IPR001958">
    <property type="entry name" value="Tet-R_TetA/multi-R_MdtG-like"/>
</dbReference>
<evidence type="ECO:0000256" key="6">
    <source>
        <dbReference type="ARBA" id="ARBA00023136"/>
    </source>
</evidence>
<dbReference type="GeneID" id="41322281"/>
<organism evidence="9 10">
    <name type="scientific">Methanomethylophilus alvi</name>
    <dbReference type="NCBI Taxonomy" id="1291540"/>
    <lineage>
        <taxon>Archaea</taxon>
        <taxon>Methanobacteriati</taxon>
        <taxon>Thermoplasmatota</taxon>
        <taxon>Thermoplasmata</taxon>
        <taxon>Methanomassiliicoccales</taxon>
        <taxon>Methanomethylophilaceae</taxon>
        <taxon>Methanomethylophilus</taxon>
    </lineage>
</organism>
<feature type="transmembrane region" description="Helical" evidence="7">
    <location>
        <begin position="20"/>
        <end position="39"/>
    </location>
</feature>
<feature type="transmembrane region" description="Helical" evidence="7">
    <location>
        <begin position="51"/>
        <end position="72"/>
    </location>
</feature>
<dbReference type="AlphaFoldDB" id="A0A3G3IIU6"/>
<feature type="transmembrane region" description="Helical" evidence="7">
    <location>
        <begin position="336"/>
        <end position="355"/>
    </location>
</feature>
<dbReference type="RefSeq" id="WP_048097881.1">
    <property type="nucleotide sequence ID" value="NZ_CP017686.1"/>
</dbReference>
<accession>A0A3G3IIU6</accession>
<dbReference type="GO" id="GO:0022857">
    <property type="term" value="F:transmembrane transporter activity"/>
    <property type="evidence" value="ECO:0007669"/>
    <property type="project" value="InterPro"/>
</dbReference>
<dbReference type="InterPro" id="IPR020846">
    <property type="entry name" value="MFS_dom"/>
</dbReference>
<keyword evidence="3" id="KW-1003">Cell membrane</keyword>
<dbReference type="SUPFAM" id="SSF103473">
    <property type="entry name" value="MFS general substrate transporter"/>
    <property type="match status" value="1"/>
</dbReference>
<feature type="transmembrane region" description="Helical" evidence="7">
    <location>
        <begin position="112"/>
        <end position="134"/>
    </location>
</feature>
<keyword evidence="2" id="KW-0813">Transport</keyword>
<dbReference type="Proteomes" id="UP000273278">
    <property type="component" value="Chromosome"/>
</dbReference>
<feature type="transmembrane region" description="Helical" evidence="7">
    <location>
        <begin position="146"/>
        <end position="166"/>
    </location>
</feature>
<dbReference type="CDD" id="cd17473">
    <property type="entry name" value="MFS_arabinose_efflux_permease_like"/>
    <property type="match status" value="1"/>
</dbReference>
<dbReference type="GO" id="GO:0005886">
    <property type="term" value="C:plasma membrane"/>
    <property type="evidence" value="ECO:0007669"/>
    <property type="project" value="UniProtKB-SubCell"/>
</dbReference>